<evidence type="ECO:0000259" key="2">
    <source>
        <dbReference type="Pfam" id="PF18911"/>
    </source>
</evidence>
<evidence type="ECO:0000313" key="4">
    <source>
        <dbReference type="Proteomes" id="UP000643610"/>
    </source>
</evidence>
<dbReference type="Proteomes" id="UP000643610">
    <property type="component" value="Unassembled WGS sequence"/>
</dbReference>
<dbReference type="Gene3D" id="2.150.10.10">
    <property type="entry name" value="Serralysin-like metalloprotease, C-terminal"/>
    <property type="match status" value="1"/>
</dbReference>
<sequence>MPSKLSKYSYFGSFVVSAALLSGCGGNSIEELKLSANPAMTGAPINMPTFLGPRSNYFIVKNANDYSVQDVVGSEGLKRIPLVEKIKFSDVTLTLNMSETISKIGSGDYKNLIELYIAFFNRLPDAEGLSYWISRFKDGMSIDDIANSFYNAGLQYSDLSGYTSNMTNEDFVKIIYKNVLGRSEVDQEGLAYWSKSLANGSETRGTLIRTILNSAHTFKGDPVWGRVADLLDNKFIVANNFANFGGVTFNSPSESISNGMAILALVTAEDTSKAMKLVDERAANTRTPVGTNTPPIAKTGTHQNVVMGSVITLNGAASTDSDGDKLTYSWMLDSKPEGSKAFLIQPTSVVSTFTADLVGEYVVTLTVSDGKSNHSATTKVSATAAPTPLLTVSPYITYPVDLDRTFRLTNATAALATLADESAFRASPSNDAGWKMQATYARQGLFKVPVTQGYFYQFSSSSYWGPCMQIYDEAGYSFGLSLGLSCAPSSSTTSSIFRRLLVAKSGYLYVDVTSRTSPVFKNADLVIEVNTDSKGIDGGQQIDLSTFATGQYAEYIDFGFYGGSGNDKIVGKTKGNNMIYAGAGNDLIEIKPYQYNSSFVDGGPGTDTLVVGFSSSGIALKKVAAFGYGRYSPGSLTDSLLLIDKSIVIRDVEYIQFTDKILDVNVIPVK</sequence>
<evidence type="ECO:0000313" key="3">
    <source>
        <dbReference type="EMBL" id="MBC3831463.1"/>
    </source>
</evidence>
<dbReference type="SUPFAM" id="SSF51120">
    <property type="entry name" value="beta-Roll"/>
    <property type="match status" value="1"/>
</dbReference>
<keyword evidence="4" id="KW-1185">Reference proteome</keyword>
<dbReference type="InterPro" id="IPR011049">
    <property type="entry name" value="Serralysin-like_metalloprot_C"/>
</dbReference>
<accession>A0ABR6XPN5</accession>
<dbReference type="EMBL" id="JACOFU010000003">
    <property type="protein sequence ID" value="MBC3831463.1"/>
    <property type="molecule type" value="Genomic_DNA"/>
</dbReference>
<protein>
    <submittedName>
        <fullName evidence="3">DUF4214 domain-containing protein</fullName>
    </submittedName>
</protein>
<dbReference type="Pfam" id="PF18911">
    <property type="entry name" value="PKD_4"/>
    <property type="match status" value="1"/>
</dbReference>
<dbReference type="RefSeq" id="WP_186890521.1">
    <property type="nucleotide sequence ID" value="NZ_JACOFU010000003.1"/>
</dbReference>
<organism evidence="3 4">
    <name type="scientific">Undibacterium amnicola</name>
    <dbReference type="NCBI Taxonomy" id="1834038"/>
    <lineage>
        <taxon>Bacteria</taxon>
        <taxon>Pseudomonadati</taxon>
        <taxon>Pseudomonadota</taxon>
        <taxon>Betaproteobacteria</taxon>
        <taxon>Burkholderiales</taxon>
        <taxon>Oxalobacteraceae</taxon>
        <taxon>Undibacterium</taxon>
    </lineage>
</organism>
<comment type="caution">
    <text evidence="3">The sequence shown here is derived from an EMBL/GenBank/DDBJ whole genome shotgun (WGS) entry which is preliminary data.</text>
</comment>
<dbReference type="SUPFAM" id="SSF49299">
    <property type="entry name" value="PKD domain"/>
    <property type="match status" value="1"/>
</dbReference>
<evidence type="ECO:0000259" key="1">
    <source>
        <dbReference type="Pfam" id="PF13946"/>
    </source>
</evidence>
<dbReference type="InterPro" id="IPR000601">
    <property type="entry name" value="PKD_dom"/>
</dbReference>
<dbReference type="InterPro" id="IPR035986">
    <property type="entry name" value="PKD_dom_sf"/>
</dbReference>
<dbReference type="InterPro" id="IPR038255">
    <property type="entry name" value="PBS_linker_sf"/>
</dbReference>
<feature type="domain" description="DUF4214" evidence="1">
    <location>
        <begin position="162"/>
        <end position="215"/>
    </location>
</feature>
<dbReference type="PROSITE" id="PS51257">
    <property type="entry name" value="PROKAR_LIPOPROTEIN"/>
    <property type="match status" value="1"/>
</dbReference>
<feature type="domain" description="PKD" evidence="2">
    <location>
        <begin position="292"/>
        <end position="379"/>
    </location>
</feature>
<dbReference type="Gene3D" id="2.60.40.10">
    <property type="entry name" value="Immunoglobulins"/>
    <property type="match status" value="1"/>
</dbReference>
<dbReference type="InterPro" id="IPR025282">
    <property type="entry name" value="DUF4214"/>
</dbReference>
<proteinExistence type="predicted"/>
<name>A0ABR6XPN5_9BURK</name>
<reference evidence="3 4" key="1">
    <citation type="submission" date="2020-08" db="EMBL/GenBank/DDBJ databases">
        <title>Novel species isolated from subtropical streams in China.</title>
        <authorList>
            <person name="Lu H."/>
        </authorList>
    </citation>
    <scope>NUCLEOTIDE SEQUENCE [LARGE SCALE GENOMIC DNA]</scope>
    <source>
        <strain evidence="3 4">KCTC 52442</strain>
    </source>
</reference>
<gene>
    <name evidence="3" type="ORF">H8K33_08075</name>
</gene>
<dbReference type="InterPro" id="IPR013783">
    <property type="entry name" value="Ig-like_fold"/>
</dbReference>
<dbReference type="Gene3D" id="1.10.3130.20">
    <property type="entry name" value="Phycobilisome linker domain"/>
    <property type="match status" value="1"/>
</dbReference>
<dbReference type="Pfam" id="PF13946">
    <property type="entry name" value="DUF4214"/>
    <property type="match status" value="1"/>
</dbReference>